<comment type="subcellular location">
    <subcellularLocation>
        <location evidence="1">Golgi apparatus membrane</location>
        <topology evidence="1">Single-pass type II membrane protein</topology>
    </subcellularLocation>
    <subcellularLocation>
        <location evidence="12">Golgi apparatus</location>
        <location evidence="12">Golgi stack membrane</location>
        <topology evidence="12">Single-pass type II membrane protein</topology>
    </subcellularLocation>
</comment>
<keyword evidence="8 12" id="KW-1133">Transmembrane helix</keyword>
<keyword evidence="6 12" id="KW-0812">Transmembrane</keyword>
<evidence type="ECO:0000256" key="7">
    <source>
        <dbReference type="ARBA" id="ARBA00022968"/>
    </source>
</evidence>
<sequence>MSRYLALLRFCRRSGLSCICKYFLVFTFLLCAFIYFLLKIKLSIDYHYAQVLYQTQRSKICQKKINSTQEKPKLILFWTKIFTNSIDANYINSHLFASPGRCDINRCKVTNNRQELCASDAVVFHARGGIKMNDMPQERSLHQRYVLLTKEPPYKTTAIVGHLNYFFNWTATYRTDSDIAYRYFRWRRKDKIVTGASPQSYLNNRQVRAAAMISNCYSQNNREHYIKRLSSVIPVTRIGHCSWNKCHKSYYECLNELADAHPFFLAFENSLCRDYVTEKYANVIKSRRMIPIVFSKDFDLYIPNSFIDANQFSSPENLGRFLIELVKNSTLYDSYFKWANEYELVVPDENDYLCELCKKLNDPNEPNKVYDSMKKWLYDDATCQRWISKLNRTINVSVDETMDYEDSLF</sequence>
<evidence type="ECO:0000313" key="16">
    <source>
        <dbReference type="EMBL" id="CAF1980965.1"/>
    </source>
</evidence>
<reference evidence="16" key="1">
    <citation type="submission" date="2021-02" db="EMBL/GenBank/DDBJ databases">
        <authorList>
            <person name="Nowell W R."/>
        </authorList>
    </citation>
    <scope>NUCLEOTIDE SEQUENCE</scope>
</reference>
<evidence type="ECO:0000313" key="15">
    <source>
        <dbReference type="EMBL" id="CAF1381378.1"/>
    </source>
</evidence>
<dbReference type="Gene3D" id="3.40.50.11660">
    <property type="entry name" value="Glycosyl transferase family 10, C-terminal domain"/>
    <property type="match status" value="1"/>
</dbReference>
<dbReference type="GO" id="GO:0008417">
    <property type="term" value="F:fucosyltransferase activity"/>
    <property type="evidence" value="ECO:0007669"/>
    <property type="project" value="InterPro"/>
</dbReference>
<name>A0A816M7G1_9BILA</name>
<feature type="domain" description="Fucosyltransferase C-terminal" evidence="13">
    <location>
        <begin position="204"/>
        <end position="376"/>
    </location>
</feature>
<dbReference type="GO" id="GO:0032580">
    <property type="term" value="C:Golgi cisterna membrane"/>
    <property type="evidence" value="ECO:0007669"/>
    <property type="project" value="UniProtKB-SubCell"/>
</dbReference>
<dbReference type="EMBL" id="CAJNRE010002491">
    <property type="protein sequence ID" value="CAF1980965.1"/>
    <property type="molecule type" value="Genomic_DNA"/>
</dbReference>
<evidence type="ECO:0000256" key="3">
    <source>
        <dbReference type="ARBA" id="ARBA00008919"/>
    </source>
</evidence>
<evidence type="ECO:0000256" key="12">
    <source>
        <dbReference type="RuleBase" id="RU003832"/>
    </source>
</evidence>
<feature type="transmembrane region" description="Helical" evidence="12">
    <location>
        <begin position="20"/>
        <end position="38"/>
    </location>
</feature>
<dbReference type="InterPro" id="IPR055270">
    <property type="entry name" value="Glyco_tran_10_C"/>
</dbReference>
<evidence type="ECO:0000256" key="2">
    <source>
        <dbReference type="ARBA" id="ARBA00004922"/>
    </source>
</evidence>
<dbReference type="PANTHER" id="PTHR48438">
    <property type="entry name" value="ALPHA-(1,3)-FUCOSYLTRANSFERASE C-RELATED"/>
    <property type="match status" value="1"/>
</dbReference>
<evidence type="ECO:0000256" key="4">
    <source>
        <dbReference type="ARBA" id="ARBA00022676"/>
    </source>
</evidence>
<keyword evidence="9 12" id="KW-0333">Golgi apparatus</keyword>
<dbReference type="Proteomes" id="UP000663824">
    <property type="component" value="Unassembled WGS sequence"/>
</dbReference>
<keyword evidence="11" id="KW-0325">Glycoprotein</keyword>
<evidence type="ECO:0000256" key="10">
    <source>
        <dbReference type="ARBA" id="ARBA00023136"/>
    </source>
</evidence>
<keyword evidence="5 12" id="KW-0808">Transferase</keyword>
<protein>
    <recommendedName>
        <fullName evidence="12">Fucosyltransferase</fullName>
        <ecNumber evidence="12">2.4.1.-</ecNumber>
    </recommendedName>
</protein>
<dbReference type="AlphaFoldDB" id="A0A816M7G1"/>
<dbReference type="GO" id="GO:0000139">
    <property type="term" value="C:Golgi membrane"/>
    <property type="evidence" value="ECO:0007669"/>
    <property type="project" value="UniProtKB-SubCell"/>
</dbReference>
<keyword evidence="10 12" id="KW-0472">Membrane</keyword>
<dbReference type="SUPFAM" id="SSF53756">
    <property type="entry name" value="UDP-Glycosyltransferase/glycogen phosphorylase"/>
    <property type="match status" value="1"/>
</dbReference>
<dbReference type="EC" id="2.4.1.-" evidence="12"/>
<dbReference type="Proteomes" id="UP000663855">
    <property type="component" value="Unassembled WGS sequence"/>
</dbReference>
<evidence type="ECO:0000256" key="5">
    <source>
        <dbReference type="ARBA" id="ARBA00022679"/>
    </source>
</evidence>
<dbReference type="EMBL" id="CAJNOV010009857">
    <property type="protein sequence ID" value="CAF1381378.1"/>
    <property type="molecule type" value="Genomic_DNA"/>
</dbReference>
<dbReference type="Pfam" id="PF17039">
    <property type="entry name" value="Glyco_tran_10_N"/>
    <property type="match status" value="1"/>
</dbReference>
<proteinExistence type="inferred from homology"/>
<evidence type="ECO:0000256" key="6">
    <source>
        <dbReference type="ARBA" id="ARBA00022692"/>
    </source>
</evidence>
<dbReference type="InterPro" id="IPR001503">
    <property type="entry name" value="Glyco_trans_10"/>
</dbReference>
<dbReference type="InterPro" id="IPR031481">
    <property type="entry name" value="Glyco_tran_10_N"/>
</dbReference>
<evidence type="ECO:0000259" key="14">
    <source>
        <dbReference type="Pfam" id="PF17039"/>
    </source>
</evidence>
<organism evidence="16 17">
    <name type="scientific">Rotaria magnacalcarata</name>
    <dbReference type="NCBI Taxonomy" id="392030"/>
    <lineage>
        <taxon>Eukaryota</taxon>
        <taxon>Metazoa</taxon>
        <taxon>Spiralia</taxon>
        <taxon>Gnathifera</taxon>
        <taxon>Rotifera</taxon>
        <taxon>Eurotatoria</taxon>
        <taxon>Bdelloidea</taxon>
        <taxon>Philodinida</taxon>
        <taxon>Philodinidae</taxon>
        <taxon>Rotaria</taxon>
    </lineage>
</organism>
<dbReference type="Pfam" id="PF00852">
    <property type="entry name" value="Glyco_transf_10"/>
    <property type="match status" value="1"/>
</dbReference>
<comment type="caution">
    <text evidence="16">The sequence shown here is derived from an EMBL/GenBank/DDBJ whole genome shotgun (WGS) entry which is preliminary data.</text>
</comment>
<evidence type="ECO:0000259" key="13">
    <source>
        <dbReference type="Pfam" id="PF00852"/>
    </source>
</evidence>
<evidence type="ECO:0000256" key="11">
    <source>
        <dbReference type="ARBA" id="ARBA00023180"/>
    </source>
</evidence>
<evidence type="ECO:0000256" key="1">
    <source>
        <dbReference type="ARBA" id="ARBA00004323"/>
    </source>
</evidence>
<evidence type="ECO:0000256" key="9">
    <source>
        <dbReference type="ARBA" id="ARBA00023034"/>
    </source>
</evidence>
<feature type="domain" description="Fucosyltransferase N-terminal" evidence="14">
    <location>
        <begin position="71"/>
        <end position="183"/>
    </location>
</feature>
<accession>A0A816M7G1</accession>
<evidence type="ECO:0000256" key="8">
    <source>
        <dbReference type="ARBA" id="ARBA00022989"/>
    </source>
</evidence>
<comment type="pathway">
    <text evidence="2">Protein modification; protein glycosylation.</text>
</comment>
<dbReference type="PANTHER" id="PTHR48438:SF1">
    <property type="entry name" value="ALPHA-(1,3)-FUCOSYLTRANSFERASE C-RELATED"/>
    <property type="match status" value="1"/>
</dbReference>
<dbReference type="UniPathway" id="UPA00378"/>
<keyword evidence="4 12" id="KW-0328">Glycosyltransferase</keyword>
<gene>
    <name evidence="15" type="ORF">CJN711_LOCUS20964</name>
    <name evidence="16" type="ORF">MBJ925_LOCUS7285</name>
</gene>
<keyword evidence="7" id="KW-0735">Signal-anchor</keyword>
<dbReference type="InterPro" id="IPR038577">
    <property type="entry name" value="GT10-like_C_sf"/>
</dbReference>
<comment type="similarity">
    <text evidence="3 12">Belongs to the glycosyltransferase 10 family.</text>
</comment>
<evidence type="ECO:0000313" key="17">
    <source>
        <dbReference type="Proteomes" id="UP000663824"/>
    </source>
</evidence>